<dbReference type="Gramene" id="Psat06G0074100-T1">
    <property type="protein sequence ID" value="KAI5393740.1"/>
    <property type="gene ID" value="KIW84_060741"/>
</dbReference>
<organism evidence="1 3">
    <name type="scientific">Pisum sativum</name>
    <name type="common">Garden pea</name>
    <name type="synonym">Lathyrus oleraceus</name>
    <dbReference type="NCBI Taxonomy" id="3888"/>
    <lineage>
        <taxon>Eukaryota</taxon>
        <taxon>Viridiplantae</taxon>
        <taxon>Streptophyta</taxon>
        <taxon>Embryophyta</taxon>
        <taxon>Tracheophyta</taxon>
        <taxon>Spermatophyta</taxon>
        <taxon>Magnoliopsida</taxon>
        <taxon>eudicotyledons</taxon>
        <taxon>Gunneridae</taxon>
        <taxon>Pentapetalae</taxon>
        <taxon>rosids</taxon>
        <taxon>fabids</taxon>
        <taxon>Fabales</taxon>
        <taxon>Fabaceae</taxon>
        <taxon>Papilionoideae</taxon>
        <taxon>50 kb inversion clade</taxon>
        <taxon>NPAAA clade</taxon>
        <taxon>Hologalegina</taxon>
        <taxon>IRL clade</taxon>
        <taxon>Fabeae</taxon>
        <taxon>Lathyrus</taxon>
    </lineage>
</organism>
<dbReference type="EMBL" id="JAMSHJ010000006">
    <property type="protein sequence ID" value="KAI5393740.1"/>
    <property type="molecule type" value="Genomic_DNA"/>
</dbReference>
<accession>A0A9D5A5L8</accession>
<reference evidence="1 3" key="1">
    <citation type="journal article" date="2022" name="Nat. Genet.">
        <title>Improved pea reference genome and pan-genome highlight genomic features and evolutionary characteristics.</title>
        <authorList>
            <person name="Yang T."/>
            <person name="Liu R."/>
            <person name="Luo Y."/>
            <person name="Hu S."/>
            <person name="Wang D."/>
            <person name="Wang C."/>
            <person name="Pandey M.K."/>
            <person name="Ge S."/>
            <person name="Xu Q."/>
            <person name="Li N."/>
            <person name="Li G."/>
            <person name="Huang Y."/>
            <person name="Saxena R.K."/>
            <person name="Ji Y."/>
            <person name="Li M."/>
            <person name="Yan X."/>
            <person name="He Y."/>
            <person name="Liu Y."/>
            <person name="Wang X."/>
            <person name="Xiang C."/>
            <person name="Varshney R.K."/>
            <person name="Ding H."/>
            <person name="Gao S."/>
            <person name="Zong X."/>
        </authorList>
    </citation>
    <scope>NUCLEOTIDE SEQUENCE [LARGE SCALE GENOMIC DNA]</scope>
    <source>
        <strain evidence="1 3">cv. Zhongwan 6</strain>
    </source>
</reference>
<protein>
    <submittedName>
        <fullName evidence="1">Uncharacterized protein</fullName>
    </submittedName>
</protein>
<keyword evidence="3" id="KW-1185">Reference proteome</keyword>
<name>A0A9D5A5L8_PEA</name>
<comment type="caution">
    <text evidence="1">The sequence shown here is derived from an EMBL/GenBank/DDBJ whole genome shotgun (WGS) entry which is preliminary data.</text>
</comment>
<proteinExistence type="predicted"/>
<gene>
    <name evidence="1" type="ORF">KIW84_060741</name>
    <name evidence="2" type="ORF">KIW84_060742</name>
</gene>
<dbReference type="EMBL" id="JAMSHJ010000006">
    <property type="protein sequence ID" value="KAI5393741.1"/>
    <property type="molecule type" value="Genomic_DNA"/>
</dbReference>
<evidence type="ECO:0000313" key="1">
    <source>
        <dbReference type="EMBL" id="KAI5393740.1"/>
    </source>
</evidence>
<dbReference type="Gramene" id="Psat06G0074200-T1">
    <property type="protein sequence ID" value="KAI5393741.1"/>
    <property type="gene ID" value="KIW84_060742"/>
</dbReference>
<dbReference type="AlphaFoldDB" id="A0A9D5A5L8"/>
<dbReference type="Proteomes" id="UP001058974">
    <property type="component" value="Chromosome 6"/>
</dbReference>
<evidence type="ECO:0000313" key="3">
    <source>
        <dbReference type="Proteomes" id="UP001058974"/>
    </source>
</evidence>
<sequence>MTLSLVLFPVSLVSLKLLKDLNLTNNLFQDPVPDFGAGLVVVFGICLSLKSVMQVCCSLGLVSAPACTLERLDRGFAFEIGRIVIHESDTVESAHKEIAWRLLKGAANWQRSLLNLPYFDIKFY</sequence>
<evidence type="ECO:0000313" key="2">
    <source>
        <dbReference type="EMBL" id="KAI5393741.1"/>
    </source>
</evidence>